<dbReference type="PANTHER" id="PTHR47839:SF1">
    <property type="entry name" value="DOMAIN PROTEIN, PUTATIVE (AFU_ORTHOLOGUE AFUA_6G04830)-RELATED"/>
    <property type="match status" value="1"/>
</dbReference>
<sequence>MDSRVDLARLREQTISPHVDEEAVTVNRRALIDKILARYSGAWTTLRELIPNAADASAKKVTIRFESSPSTKVPFPGGNGIDNAALLKHTLQQHSIYRILVSNDGQSFSDSDWMRLKRIAEGNPDETKIGAFGVGFYSVFADCEEPLILSGRKTMAFLWKGNSLYTKASTITADCADSEITFLLHYRNATSPIPDLLSLCANISISKNINTKTKEGLMKIVAVAHQNTQINTKWLNAIDWSPAKQGQIAEELIDMACASISIYSGVTAHKATELFSSVLPNEHGRIFIGFPTPQTTGIRCHISAPGVIPAVERESIDLNARYVKTWNIEMLRAAGIACRIAYTKEIEELKSRLKISMQSESRATISATDIESVAPQVTHVFKQLTATESTPSSSVGQLIGEAFWDCSTTASVDILSTKGILPSHQVRVVSEPLRFVENVPLVPASIVADAEDFIRQLFERGMVSDMTVKDIQKELESRSLTEIQLIAFLRWCSGQLNSNQLDTSTIRSLLESAIATIGAQDSGKVVALSQIKTFSMGAKITTNMPLPDHTISMKLTKGMKRWQLEQFGWEELQIVPWSRFIIDGADRKHLSPDQSILVSPVFAQQYFIIISKAWDSLNASSKQALINLLRSHAVMPTKLGMRKPADAYFPSVKLFDDLATIDLPTGVKEKVMTALGVRKTIELNVVFDLLMSQSPKSEQKWSFADQIRYLVSVRDDIPKEDIEKLKIATICPVGEAGGELLKPGRLCKVSELFEPKDILRTLTLPVLYWPSIWRPEGPEGRFLSNWGLSTYPDVLILVGKILEAASSISWTFITQTEMDFAILAADLRPHALKFGVARDPSIQQCATRLTNAPPKSVREAIIVFGYLSGRLGEINAQLAEAIGNSKIVPIFKRLGEKQTVRYAKPKVVFLGDPQTYGDVLDFVDFGLEANSFLLKVGSKSKPGSLELAHMVIDNPSKNLGVLDKTRYLDLLRKLAGILTTLKSEKALWRDMTHSAFLLGYTEELDDSRKSTKRSRDDDDFAADDDITFIRNYSLQRPENLVVVDSSFEYAIFREHLCFAPEDMALEQFYAALGAPMLSSLVENDDRIGNIPPDQNLARKFRGLVIERTRIFLHEYSGELRLEAKWLEKSLSVVMVDRIERRISLQGYEISPHREKRTAAISDYGRKGVTLFIMQTPDFYEVST</sequence>
<evidence type="ECO:0000313" key="3">
    <source>
        <dbReference type="Proteomes" id="UP000053259"/>
    </source>
</evidence>
<dbReference type="SUPFAM" id="SSF55874">
    <property type="entry name" value="ATPase domain of HSP90 chaperone/DNA topoisomerase II/histidine kinase"/>
    <property type="match status" value="1"/>
</dbReference>
<keyword evidence="3" id="KW-1185">Reference proteome</keyword>
<dbReference type="Gene3D" id="3.30.565.10">
    <property type="entry name" value="Histidine kinase-like ATPase, C-terminal domain"/>
    <property type="match status" value="1"/>
</dbReference>
<dbReference type="InterPro" id="IPR022155">
    <property type="entry name" value="DUF3684"/>
</dbReference>
<dbReference type="EMBL" id="KN847589">
    <property type="protein sequence ID" value="KIV98968.1"/>
    <property type="molecule type" value="Genomic_DNA"/>
</dbReference>
<dbReference type="RefSeq" id="XP_016208838.1">
    <property type="nucleotide sequence ID" value="XM_016363336.1"/>
</dbReference>
<dbReference type="InParanoid" id="A0A0D2AJ77"/>
<dbReference type="STRING" id="253628.A0A0D2AJ77"/>
<protein>
    <recommendedName>
        <fullName evidence="1">Sacsin/Nov domain-containing protein</fullName>
    </recommendedName>
</protein>
<evidence type="ECO:0000313" key="2">
    <source>
        <dbReference type="EMBL" id="KIV98968.1"/>
    </source>
</evidence>
<dbReference type="HOGENOM" id="CLU_001744_0_0_1"/>
<dbReference type="Pfam" id="PF25794">
    <property type="entry name" value="SACS"/>
    <property type="match status" value="1"/>
</dbReference>
<dbReference type="PANTHER" id="PTHR47839">
    <property type="entry name" value="DOMAIN PROTEIN, PUTATIVE (AFU_ORTHOLOGUE AFUA_6G04830)-RELATED"/>
    <property type="match status" value="1"/>
</dbReference>
<dbReference type="NCBIfam" id="NF047352">
    <property type="entry name" value="P_loop_sacsin"/>
    <property type="match status" value="1"/>
</dbReference>
<evidence type="ECO:0000259" key="1">
    <source>
        <dbReference type="Pfam" id="PF25794"/>
    </source>
</evidence>
<dbReference type="AlphaFoldDB" id="A0A0D2AJ77"/>
<name>A0A0D2AJ77_9PEZI</name>
<dbReference type="InterPro" id="IPR036890">
    <property type="entry name" value="HATPase_C_sf"/>
</dbReference>
<accession>A0A0D2AJ77</accession>
<reference evidence="2 3" key="1">
    <citation type="submission" date="2015-01" db="EMBL/GenBank/DDBJ databases">
        <title>The Genome Sequence of Ochroconis gallopava CBS43764.</title>
        <authorList>
            <consortium name="The Broad Institute Genomics Platform"/>
            <person name="Cuomo C."/>
            <person name="de Hoog S."/>
            <person name="Gorbushina A."/>
            <person name="Stielow B."/>
            <person name="Teixiera M."/>
            <person name="Abouelleil A."/>
            <person name="Chapman S.B."/>
            <person name="Priest M."/>
            <person name="Young S.K."/>
            <person name="Wortman J."/>
            <person name="Nusbaum C."/>
            <person name="Birren B."/>
        </authorList>
    </citation>
    <scope>NUCLEOTIDE SEQUENCE [LARGE SCALE GENOMIC DNA]</scope>
    <source>
        <strain evidence="2 3">CBS 43764</strain>
    </source>
</reference>
<dbReference type="VEuPathDB" id="FungiDB:PV09_09298"/>
<feature type="domain" description="Sacsin/Nov" evidence="1">
    <location>
        <begin position="31"/>
        <end position="156"/>
    </location>
</feature>
<dbReference type="InterPro" id="IPR058210">
    <property type="entry name" value="SACS/Nov_dom"/>
</dbReference>
<proteinExistence type="predicted"/>
<gene>
    <name evidence="2" type="ORF">PV09_09298</name>
</gene>
<dbReference type="Pfam" id="PF12449">
    <property type="entry name" value="DUF3684"/>
    <property type="match status" value="2"/>
</dbReference>
<dbReference type="GeneID" id="27317271"/>
<dbReference type="OrthoDB" id="10031156at2759"/>
<dbReference type="Proteomes" id="UP000053259">
    <property type="component" value="Unassembled WGS sequence"/>
</dbReference>
<organism evidence="2 3">
    <name type="scientific">Verruconis gallopava</name>
    <dbReference type="NCBI Taxonomy" id="253628"/>
    <lineage>
        <taxon>Eukaryota</taxon>
        <taxon>Fungi</taxon>
        <taxon>Dikarya</taxon>
        <taxon>Ascomycota</taxon>
        <taxon>Pezizomycotina</taxon>
        <taxon>Dothideomycetes</taxon>
        <taxon>Pleosporomycetidae</taxon>
        <taxon>Venturiales</taxon>
        <taxon>Sympoventuriaceae</taxon>
        <taxon>Verruconis</taxon>
    </lineage>
</organism>